<dbReference type="Pfam" id="PF00512">
    <property type="entry name" value="HisKA"/>
    <property type="match status" value="1"/>
</dbReference>
<dbReference type="Pfam" id="PF00072">
    <property type="entry name" value="Response_reg"/>
    <property type="match status" value="1"/>
</dbReference>
<comment type="caution">
    <text evidence="13">The sequence shown here is derived from an EMBL/GenBank/DDBJ whole genome shotgun (WGS) entry which is preliminary data.</text>
</comment>
<dbReference type="SUPFAM" id="SSF55874">
    <property type="entry name" value="ATPase domain of HSP90 chaperone/DNA topoisomerase II/histidine kinase"/>
    <property type="match status" value="2"/>
</dbReference>
<protein>
    <recommendedName>
        <fullName evidence="2">histidine kinase</fullName>
        <ecNumber evidence="2">2.7.13.3</ecNumber>
    </recommendedName>
</protein>
<dbReference type="CDD" id="cd17574">
    <property type="entry name" value="REC_OmpR"/>
    <property type="match status" value="1"/>
</dbReference>
<keyword evidence="3 9" id="KW-0597">Phosphoprotein</keyword>
<dbReference type="InterPro" id="IPR036890">
    <property type="entry name" value="HATPase_C_sf"/>
</dbReference>
<comment type="catalytic activity">
    <reaction evidence="1">
        <text>ATP + protein L-histidine = ADP + protein N-phospho-L-histidine.</text>
        <dbReference type="EC" id="2.7.13.3"/>
    </reaction>
</comment>
<evidence type="ECO:0000256" key="4">
    <source>
        <dbReference type="ARBA" id="ARBA00022679"/>
    </source>
</evidence>
<dbReference type="PANTHER" id="PTHR43047">
    <property type="entry name" value="TWO-COMPONENT HISTIDINE PROTEIN KINASE"/>
    <property type="match status" value="1"/>
</dbReference>
<feature type="transmembrane region" description="Helical" evidence="10">
    <location>
        <begin position="372"/>
        <end position="393"/>
    </location>
</feature>
<dbReference type="Gene3D" id="3.30.565.10">
    <property type="entry name" value="Histidine kinase-like ATPase, C-terminal domain"/>
    <property type="match status" value="2"/>
</dbReference>
<dbReference type="Gene3D" id="3.40.50.2300">
    <property type="match status" value="1"/>
</dbReference>
<feature type="transmembrane region" description="Helical" evidence="10">
    <location>
        <begin position="288"/>
        <end position="304"/>
    </location>
</feature>
<dbReference type="PANTHER" id="PTHR43047:SF72">
    <property type="entry name" value="OSMOSENSING HISTIDINE PROTEIN KINASE SLN1"/>
    <property type="match status" value="1"/>
</dbReference>
<dbReference type="InterPro" id="IPR036097">
    <property type="entry name" value="HisK_dim/P_sf"/>
</dbReference>
<keyword evidence="10" id="KW-0472">Membrane</keyword>
<dbReference type="PROSITE" id="PS50110">
    <property type="entry name" value="RESPONSE_REGULATORY"/>
    <property type="match status" value="1"/>
</dbReference>
<name>A0ABV2PJU0_9BACI</name>
<dbReference type="InterPro" id="IPR003661">
    <property type="entry name" value="HisK_dim/P_dom"/>
</dbReference>
<evidence type="ECO:0000256" key="7">
    <source>
        <dbReference type="ARBA" id="ARBA00022840"/>
    </source>
</evidence>
<dbReference type="SMART" id="SM00448">
    <property type="entry name" value="REC"/>
    <property type="match status" value="1"/>
</dbReference>
<dbReference type="Gene3D" id="1.10.287.130">
    <property type="match status" value="1"/>
</dbReference>
<feature type="transmembrane region" description="Helical" evidence="10">
    <location>
        <begin position="316"/>
        <end position="339"/>
    </location>
</feature>
<proteinExistence type="predicted"/>
<dbReference type="EC" id="2.7.13.3" evidence="2"/>
<feature type="domain" description="Histidine kinase" evidence="11">
    <location>
        <begin position="447"/>
        <end position="665"/>
    </location>
</feature>
<evidence type="ECO:0000256" key="9">
    <source>
        <dbReference type="PROSITE-ProRule" id="PRU00169"/>
    </source>
</evidence>
<evidence type="ECO:0000256" key="1">
    <source>
        <dbReference type="ARBA" id="ARBA00000085"/>
    </source>
</evidence>
<sequence length="1043" mass="118675">MAKFKELGFSPGFFIRKGKIFIIVSLFLMILTGARILWIVTLHNSQQPHAINGQLDLRQWDANKGRTVTLDGQWEFYPDIQLMSVEKVIDDKAQFIQVPGGWNQSISAENSPYGYGSYRLQVLVNPKDEVTYSVRIPSIRSSSELYVNGRLLSKSGQPGKTAQETIAYNIPYSASFTTNGRNVIDIVIHVANFKDPRNSGIVRSIKFGKEEAIAREAQFSVTMQQMVAIVFLMHAVYALILYLVGNREKRLLYFALLTISAMFTNLLGSDEKLLSYWFPINYEWGFKLVHLSMVSLAYALLQCVKHQFPTSWRKFFPYFFALCGLSILMSLLLSAHYVIILQPLYTTLMGISITLTIISMFYTSIKKIKDNTLLLLAIMAFGNNLIWWGLFLITGIKIVYYPFDLIIAVACFASFWFKRYFKVHSEAHELTKKLQRSDKLKDEFLANTSHELRNPLHGILNISKAVLEREQLTLHNKSIKDLETVLSVGRRMTLMLNDLLDTMSLKEHTYRLKYQTFSIDTVATGVLDMLQFMTEGKQIRLINDIPEDFPQVFADENRVIQIVFNVLHNAVKYTDEGTIAIRSFVKDGRAQIVISDTGVGIDEETMKRIFEPYEQAYLGNTIIEGGFGLGLSISKQLVELHGGTLQVKSVLGQGSEFSFTLQLADDTIDQQDAVNVSTILSSYNIARSALAATAIHVDDRTEPQLKFVENRPRVLVVDDDPINLRVIETILTLEKFDIVTVTSGKKALAILDTKEWDLIISDVMMPQMSGYELTRRIRQRFTIAELPILLLTARSQSQDIENGFLAGANDYVVKPVDALEIRSRVRALTEVKQSTHERLRMEAAWLQAQIQPHFFFNTLNAILALSEIDMKRMRNLLEAFSDYLRESFKFQNLDELVSIEEELSLVRSYLFIEQERFGDRLQVTWDIEENIQLLIPALTIQPIVENAVRHGITKQVQGGNIRIRVLDYVNYVEISVTDDGVGMDEVMVQRLLVRQTANKSGVGLLNTNLRLKQHYGEGLQIKSKLEVGTTISFIVLKNNAKSH</sequence>
<evidence type="ECO:0000256" key="3">
    <source>
        <dbReference type="ARBA" id="ARBA00022553"/>
    </source>
</evidence>
<keyword evidence="4" id="KW-0808">Transferase</keyword>
<dbReference type="CDD" id="cd00082">
    <property type="entry name" value="HisKA"/>
    <property type="match status" value="1"/>
</dbReference>
<dbReference type="Gene3D" id="2.60.120.260">
    <property type="entry name" value="Galactose-binding domain-like"/>
    <property type="match status" value="1"/>
</dbReference>
<evidence type="ECO:0000256" key="6">
    <source>
        <dbReference type="ARBA" id="ARBA00022777"/>
    </source>
</evidence>
<feature type="domain" description="Response regulatory" evidence="12">
    <location>
        <begin position="713"/>
        <end position="829"/>
    </location>
</feature>
<dbReference type="GO" id="GO:0016301">
    <property type="term" value="F:kinase activity"/>
    <property type="evidence" value="ECO:0007669"/>
    <property type="project" value="UniProtKB-KW"/>
</dbReference>
<keyword evidence="10" id="KW-0812">Transmembrane</keyword>
<dbReference type="InterPro" id="IPR004358">
    <property type="entry name" value="Sig_transdc_His_kin-like_C"/>
</dbReference>
<keyword evidence="14" id="KW-1185">Reference proteome</keyword>
<reference evidence="13 14" key="1">
    <citation type="submission" date="2024-06" db="EMBL/GenBank/DDBJ databases">
        <title>Sorghum-associated microbial communities from plants grown in Nebraska, USA.</title>
        <authorList>
            <person name="Schachtman D."/>
        </authorList>
    </citation>
    <scope>NUCLEOTIDE SEQUENCE [LARGE SCALE GENOMIC DNA]</scope>
    <source>
        <strain evidence="13 14">736</strain>
    </source>
</reference>
<dbReference type="EMBL" id="JBEPSB010000007">
    <property type="protein sequence ID" value="MET4560914.1"/>
    <property type="molecule type" value="Genomic_DNA"/>
</dbReference>
<dbReference type="SUPFAM" id="SSF49785">
    <property type="entry name" value="Galactose-binding domain-like"/>
    <property type="match status" value="1"/>
</dbReference>
<feature type="transmembrane region" description="Helical" evidence="10">
    <location>
        <begin position="20"/>
        <end position="40"/>
    </location>
</feature>
<keyword evidence="7" id="KW-0067">ATP-binding</keyword>
<dbReference type="InterPro" id="IPR010559">
    <property type="entry name" value="Sig_transdc_His_kin_internal"/>
</dbReference>
<dbReference type="SUPFAM" id="SSF52172">
    <property type="entry name" value="CheY-like"/>
    <property type="match status" value="1"/>
</dbReference>
<evidence type="ECO:0000256" key="5">
    <source>
        <dbReference type="ARBA" id="ARBA00022741"/>
    </source>
</evidence>
<evidence type="ECO:0000259" key="11">
    <source>
        <dbReference type="PROSITE" id="PS50109"/>
    </source>
</evidence>
<dbReference type="InterPro" id="IPR001789">
    <property type="entry name" value="Sig_transdc_resp-reg_receiver"/>
</dbReference>
<dbReference type="InterPro" id="IPR005467">
    <property type="entry name" value="His_kinase_dom"/>
</dbReference>
<evidence type="ECO:0000313" key="13">
    <source>
        <dbReference type="EMBL" id="MET4560914.1"/>
    </source>
</evidence>
<gene>
    <name evidence="13" type="ORF">ABIA69_002058</name>
</gene>
<keyword evidence="8" id="KW-0902">Two-component regulatory system</keyword>
<dbReference type="SMART" id="SM00387">
    <property type="entry name" value="HATPase_c"/>
    <property type="match status" value="2"/>
</dbReference>
<dbReference type="PROSITE" id="PS50109">
    <property type="entry name" value="HIS_KIN"/>
    <property type="match status" value="1"/>
</dbReference>
<dbReference type="InterPro" id="IPR011006">
    <property type="entry name" value="CheY-like_superfamily"/>
</dbReference>
<evidence type="ECO:0000256" key="10">
    <source>
        <dbReference type="SAM" id="Phobius"/>
    </source>
</evidence>
<accession>A0ABV2PJU0</accession>
<dbReference type="Proteomes" id="UP001549363">
    <property type="component" value="Unassembled WGS sequence"/>
</dbReference>
<dbReference type="SMART" id="SM00388">
    <property type="entry name" value="HisKA"/>
    <property type="match status" value="1"/>
</dbReference>
<keyword evidence="5" id="KW-0547">Nucleotide-binding</keyword>
<dbReference type="InterPro" id="IPR003594">
    <property type="entry name" value="HATPase_dom"/>
</dbReference>
<keyword evidence="10" id="KW-1133">Transmembrane helix</keyword>
<evidence type="ECO:0000313" key="14">
    <source>
        <dbReference type="Proteomes" id="UP001549363"/>
    </source>
</evidence>
<feature type="modified residue" description="4-aspartylphosphate" evidence="9">
    <location>
        <position position="762"/>
    </location>
</feature>
<keyword evidence="6 13" id="KW-0418">Kinase</keyword>
<evidence type="ECO:0000256" key="2">
    <source>
        <dbReference type="ARBA" id="ARBA00012438"/>
    </source>
</evidence>
<dbReference type="PRINTS" id="PR00344">
    <property type="entry name" value="BCTRLSENSOR"/>
</dbReference>
<feature type="transmembrane region" description="Helical" evidence="10">
    <location>
        <begin position="345"/>
        <end position="365"/>
    </location>
</feature>
<dbReference type="InterPro" id="IPR008979">
    <property type="entry name" value="Galactose-bd-like_sf"/>
</dbReference>
<dbReference type="RefSeq" id="WP_354471735.1">
    <property type="nucleotide sequence ID" value="NZ_JBEPSB010000007.1"/>
</dbReference>
<dbReference type="CDD" id="cd16922">
    <property type="entry name" value="HATPase_EvgS-ArcB-TorS-like"/>
    <property type="match status" value="1"/>
</dbReference>
<evidence type="ECO:0000256" key="8">
    <source>
        <dbReference type="ARBA" id="ARBA00023012"/>
    </source>
</evidence>
<dbReference type="SUPFAM" id="SSF47384">
    <property type="entry name" value="Homodimeric domain of signal transducing histidine kinase"/>
    <property type="match status" value="1"/>
</dbReference>
<evidence type="ECO:0000259" key="12">
    <source>
        <dbReference type="PROSITE" id="PS50110"/>
    </source>
</evidence>
<feature type="transmembrane region" description="Helical" evidence="10">
    <location>
        <begin position="251"/>
        <end position="268"/>
    </location>
</feature>
<organism evidence="13 14">
    <name type="scientific">Lysinibacillus parviboronicapiens</name>
    <dbReference type="NCBI Taxonomy" id="436516"/>
    <lineage>
        <taxon>Bacteria</taxon>
        <taxon>Bacillati</taxon>
        <taxon>Bacillota</taxon>
        <taxon>Bacilli</taxon>
        <taxon>Bacillales</taxon>
        <taxon>Bacillaceae</taxon>
        <taxon>Lysinibacillus</taxon>
    </lineage>
</organism>
<dbReference type="Pfam" id="PF02518">
    <property type="entry name" value="HATPase_c"/>
    <property type="match status" value="2"/>
</dbReference>
<dbReference type="Pfam" id="PF06580">
    <property type="entry name" value="His_kinase"/>
    <property type="match status" value="1"/>
</dbReference>
<feature type="transmembrane region" description="Helical" evidence="10">
    <location>
        <begin position="226"/>
        <end position="244"/>
    </location>
</feature>